<name>A0A941IMQ1_9ACTN</name>
<protein>
    <submittedName>
        <fullName evidence="2">Uncharacterized protein</fullName>
    </submittedName>
</protein>
<dbReference type="AlphaFoldDB" id="A0A941IMQ1"/>
<dbReference type="PROSITE" id="PS51257">
    <property type="entry name" value="PROKAR_LIPOPROTEIN"/>
    <property type="match status" value="1"/>
</dbReference>
<comment type="caution">
    <text evidence="2">The sequence shown here is derived from an EMBL/GenBank/DDBJ whole genome shotgun (WGS) entry which is preliminary data.</text>
</comment>
<keyword evidence="1" id="KW-0732">Signal</keyword>
<sequence length="351" mass="36412">MRRRLIARAVATAALATAACLASAPAWAGGGGCGEFGCTTGGGSLAGTTLSALGGVQLTSSAPLKPGRGSLTDAAPLEIPPCWYQPGLTPVAAVQLVRNLAHLVRANPELWQWFEQYIQPMVAADYHVHDAGLWYVAWCQDFNAPASLAWTTDHPWFTWVAASDPAPPPPGTVSLDPKLLATYAIDSVQLPATTFAFNPLVPTGNPAQPKAAVVNLATWIWLDRRTFGAVTVTAKAGPVTVTATATPTELDLPTDLQSPDGQPYASLTPANGVCTDLYDAYAGNPAAGPACAITFSQSSATEPGAVYPITVRLVWQASYTANFGAGGPLEPGTVAGTVPVPVQELQTTITH</sequence>
<feature type="chain" id="PRO_5037505968" evidence="1">
    <location>
        <begin position="29"/>
        <end position="351"/>
    </location>
</feature>
<feature type="signal peptide" evidence="1">
    <location>
        <begin position="1"/>
        <end position="28"/>
    </location>
</feature>
<gene>
    <name evidence="2" type="ORF">KDK95_33720</name>
</gene>
<keyword evidence="3" id="KW-1185">Reference proteome</keyword>
<dbReference type="EMBL" id="JAGSOH010000212">
    <property type="protein sequence ID" value="MBR7831312.1"/>
    <property type="molecule type" value="Genomic_DNA"/>
</dbReference>
<organism evidence="2 3">
    <name type="scientific">Actinospica acidithermotolerans</name>
    <dbReference type="NCBI Taxonomy" id="2828514"/>
    <lineage>
        <taxon>Bacteria</taxon>
        <taxon>Bacillati</taxon>
        <taxon>Actinomycetota</taxon>
        <taxon>Actinomycetes</taxon>
        <taxon>Catenulisporales</taxon>
        <taxon>Actinospicaceae</taxon>
        <taxon>Actinospica</taxon>
    </lineage>
</organism>
<evidence type="ECO:0000256" key="1">
    <source>
        <dbReference type="SAM" id="SignalP"/>
    </source>
</evidence>
<reference evidence="2" key="1">
    <citation type="submission" date="2021-04" db="EMBL/GenBank/DDBJ databases">
        <title>Genome based classification of Actinospica acidithermotolerans sp. nov., an actinobacterium isolated from an Indonesian hot spring.</title>
        <authorList>
            <person name="Kusuma A.B."/>
            <person name="Putra K.E."/>
            <person name="Nafisah S."/>
            <person name="Loh J."/>
            <person name="Nouioui I."/>
            <person name="Goodfellow M."/>
        </authorList>
    </citation>
    <scope>NUCLEOTIDE SEQUENCE</scope>
    <source>
        <strain evidence="2">MGRD01-02</strain>
    </source>
</reference>
<dbReference type="Proteomes" id="UP000676325">
    <property type="component" value="Unassembled WGS sequence"/>
</dbReference>
<evidence type="ECO:0000313" key="3">
    <source>
        <dbReference type="Proteomes" id="UP000676325"/>
    </source>
</evidence>
<dbReference type="RefSeq" id="WP_212522424.1">
    <property type="nucleotide sequence ID" value="NZ_JAGSOH010000212.1"/>
</dbReference>
<evidence type="ECO:0000313" key="2">
    <source>
        <dbReference type="EMBL" id="MBR7831312.1"/>
    </source>
</evidence>
<proteinExistence type="predicted"/>
<accession>A0A941IMQ1</accession>